<evidence type="ECO:0000313" key="3">
    <source>
        <dbReference type="Proteomes" id="UP000612808"/>
    </source>
</evidence>
<dbReference type="HAMAP" id="MF_00386">
    <property type="entry name" value="UPF0161_YidD"/>
    <property type="match status" value="1"/>
</dbReference>
<comment type="subcellular location">
    <subcellularLocation>
        <location evidence="1">Cell membrane</location>
        <topology evidence="1">Peripheral membrane protein</topology>
        <orientation evidence="1">Cytoplasmic side</orientation>
    </subcellularLocation>
</comment>
<dbReference type="Proteomes" id="UP000612808">
    <property type="component" value="Unassembled WGS sequence"/>
</dbReference>
<dbReference type="Pfam" id="PF01809">
    <property type="entry name" value="YidD"/>
    <property type="match status" value="1"/>
</dbReference>
<dbReference type="NCBIfam" id="TIGR00278">
    <property type="entry name" value="membrane protein insertion efficiency factor YidD"/>
    <property type="match status" value="1"/>
</dbReference>
<evidence type="ECO:0000256" key="1">
    <source>
        <dbReference type="HAMAP-Rule" id="MF_00386"/>
    </source>
</evidence>
<dbReference type="AlphaFoldDB" id="A0A8J3JC20"/>
<keyword evidence="1" id="KW-1003">Cell membrane</keyword>
<reference evidence="2" key="1">
    <citation type="submission" date="2021-01" db="EMBL/GenBank/DDBJ databases">
        <title>Whole genome shotgun sequence of Actinocatenispora rupis NBRC 107355.</title>
        <authorList>
            <person name="Komaki H."/>
            <person name="Tamura T."/>
        </authorList>
    </citation>
    <scope>NUCLEOTIDE SEQUENCE</scope>
    <source>
        <strain evidence="2">NBRC 107355</strain>
    </source>
</reference>
<gene>
    <name evidence="2" type="ORF">Aru02nite_41320</name>
</gene>
<dbReference type="SMART" id="SM01234">
    <property type="entry name" value="Haemolytic"/>
    <property type="match status" value="1"/>
</dbReference>
<accession>A0A8J3JC20</accession>
<dbReference type="GO" id="GO:0005886">
    <property type="term" value="C:plasma membrane"/>
    <property type="evidence" value="ECO:0007669"/>
    <property type="project" value="UniProtKB-SubCell"/>
</dbReference>
<comment type="similarity">
    <text evidence="1">Belongs to the UPF0161 family.</text>
</comment>
<sequence>MNAADTVMIADSSGGSQPAGRVGRLLIGPIVAYRRWISPALPARCRFYPSCSAYALQAIAVHGAVRGIGLAIWRLLRCQPFHPGGYDPVPPARRRADVTGA</sequence>
<proteinExistence type="inferred from homology"/>
<dbReference type="InterPro" id="IPR002696">
    <property type="entry name" value="Membr_insert_effic_factor_YidD"/>
</dbReference>
<evidence type="ECO:0000313" key="2">
    <source>
        <dbReference type="EMBL" id="GID13243.1"/>
    </source>
</evidence>
<keyword evidence="3" id="KW-1185">Reference proteome</keyword>
<protein>
    <recommendedName>
        <fullName evidence="1">Putative membrane protein insertion efficiency factor</fullName>
    </recommendedName>
</protein>
<comment type="caution">
    <text evidence="2">The sequence shown here is derived from an EMBL/GenBank/DDBJ whole genome shotgun (WGS) entry which is preliminary data.</text>
</comment>
<name>A0A8J3JC20_9ACTN</name>
<dbReference type="EMBL" id="BOMB01000023">
    <property type="protein sequence ID" value="GID13243.1"/>
    <property type="molecule type" value="Genomic_DNA"/>
</dbReference>
<dbReference type="PANTHER" id="PTHR33383">
    <property type="entry name" value="MEMBRANE PROTEIN INSERTION EFFICIENCY FACTOR-RELATED"/>
    <property type="match status" value="1"/>
</dbReference>
<comment type="function">
    <text evidence="1">Could be involved in insertion of integral membrane proteins into the membrane.</text>
</comment>
<keyword evidence="1" id="KW-0472">Membrane</keyword>
<organism evidence="2 3">
    <name type="scientific">Actinocatenispora rupis</name>
    <dbReference type="NCBI Taxonomy" id="519421"/>
    <lineage>
        <taxon>Bacteria</taxon>
        <taxon>Bacillati</taxon>
        <taxon>Actinomycetota</taxon>
        <taxon>Actinomycetes</taxon>
        <taxon>Micromonosporales</taxon>
        <taxon>Micromonosporaceae</taxon>
        <taxon>Actinocatenispora</taxon>
    </lineage>
</organism>
<dbReference type="PANTHER" id="PTHR33383:SF1">
    <property type="entry name" value="MEMBRANE PROTEIN INSERTION EFFICIENCY FACTOR-RELATED"/>
    <property type="match status" value="1"/>
</dbReference>